<protein>
    <submittedName>
        <fullName evidence="1">Uncharacterized protein</fullName>
    </submittedName>
</protein>
<dbReference type="AlphaFoldDB" id="X1D4G7"/>
<dbReference type="EMBL" id="BART01020356">
    <property type="protein sequence ID" value="GAH03165.1"/>
    <property type="molecule type" value="Genomic_DNA"/>
</dbReference>
<sequence length="83" mass="9965">MKVNEIKPGQIFTTDNTLTYPKLKLHKGFMSMRTQYIWLCRDDVLATLLSWVQLRKVMSNWGMSQEEFNKYKEELVKKYDVEV</sequence>
<name>X1D4G7_9ZZZZ</name>
<proteinExistence type="predicted"/>
<evidence type="ECO:0000313" key="1">
    <source>
        <dbReference type="EMBL" id="GAH03165.1"/>
    </source>
</evidence>
<comment type="caution">
    <text evidence="1">The sequence shown here is derived from an EMBL/GenBank/DDBJ whole genome shotgun (WGS) entry which is preliminary data.</text>
</comment>
<accession>X1D4G7</accession>
<gene>
    <name evidence="1" type="ORF">S01H4_37841</name>
</gene>
<reference evidence="1" key="1">
    <citation type="journal article" date="2014" name="Front. Microbiol.">
        <title>High frequency of phylogenetically diverse reductive dehalogenase-homologous genes in deep subseafloor sedimentary metagenomes.</title>
        <authorList>
            <person name="Kawai M."/>
            <person name="Futagami T."/>
            <person name="Toyoda A."/>
            <person name="Takaki Y."/>
            <person name="Nishi S."/>
            <person name="Hori S."/>
            <person name="Arai W."/>
            <person name="Tsubouchi T."/>
            <person name="Morono Y."/>
            <person name="Uchiyama I."/>
            <person name="Ito T."/>
            <person name="Fujiyama A."/>
            <person name="Inagaki F."/>
            <person name="Takami H."/>
        </authorList>
    </citation>
    <scope>NUCLEOTIDE SEQUENCE</scope>
    <source>
        <strain evidence="1">Expedition CK06-06</strain>
    </source>
</reference>
<organism evidence="1">
    <name type="scientific">marine sediment metagenome</name>
    <dbReference type="NCBI Taxonomy" id="412755"/>
    <lineage>
        <taxon>unclassified sequences</taxon>
        <taxon>metagenomes</taxon>
        <taxon>ecological metagenomes</taxon>
    </lineage>
</organism>